<proteinExistence type="predicted"/>
<name>A0AAV6W1A5_9ARAC</name>
<protein>
    <submittedName>
        <fullName evidence="1">Uncharacterized protein</fullName>
    </submittedName>
</protein>
<organism evidence="1 2">
    <name type="scientific">Oedothorax gibbosus</name>
    <dbReference type="NCBI Taxonomy" id="931172"/>
    <lineage>
        <taxon>Eukaryota</taxon>
        <taxon>Metazoa</taxon>
        <taxon>Ecdysozoa</taxon>
        <taxon>Arthropoda</taxon>
        <taxon>Chelicerata</taxon>
        <taxon>Arachnida</taxon>
        <taxon>Araneae</taxon>
        <taxon>Araneomorphae</taxon>
        <taxon>Entelegynae</taxon>
        <taxon>Araneoidea</taxon>
        <taxon>Linyphiidae</taxon>
        <taxon>Erigoninae</taxon>
        <taxon>Oedothorax</taxon>
    </lineage>
</organism>
<reference evidence="1 2" key="1">
    <citation type="journal article" date="2022" name="Nat. Ecol. Evol.">
        <title>A masculinizing supergene underlies an exaggerated male reproductive morph in a spider.</title>
        <authorList>
            <person name="Hendrickx F."/>
            <person name="De Corte Z."/>
            <person name="Sonet G."/>
            <person name="Van Belleghem S.M."/>
            <person name="Kostlbacher S."/>
            <person name="Vangestel C."/>
        </authorList>
    </citation>
    <scope>NUCLEOTIDE SEQUENCE [LARGE SCALE GENOMIC DNA]</scope>
    <source>
        <strain evidence="1">W744_W776</strain>
    </source>
</reference>
<gene>
    <name evidence="1" type="ORF">JTE90_024357</name>
</gene>
<dbReference type="AlphaFoldDB" id="A0AAV6W1A5"/>
<sequence length="109" mass="12258">MDSNSQSQERASKPLRLKLNMEEDDIRSWKTPGFPISNNTTICVDTFATFYEQSVVLLTLVSDIFSQFREIVSGDQWGWGTRDPPWARVGTTHSGAISPSTPANLVFLY</sequence>
<comment type="caution">
    <text evidence="1">The sequence shown here is derived from an EMBL/GenBank/DDBJ whole genome shotgun (WGS) entry which is preliminary data.</text>
</comment>
<dbReference type="Proteomes" id="UP000827092">
    <property type="component" value="Unassembled WGS sequence"/>
</dbReference>
<keyword evidence="2" id="KW-1185">Reference proteome</keyword>
<evidence type="ECO:0000313" key="1">
    <source>
        <dbReference type="EMBL" id="KAG8201489.1"/>
    </source>
</evidence>
<dbReference type="EMBL" id="JAFNEN010000005">
    <property type="protein sequence ID" value="KAG8201489.1"/>
    <property type="molecule type" value="Genomic_DNA"/>
</dbReference>
<evidence type="ECO:0000313" key="2">
    <source>
        <dbReference type="Proteomes" id="UP000827092"/>
    </source>
</evidence>
<accession>A0AAV6W1A5</accession>